<evidence type="ECO:0000256" key="2">
    <source>
        <dbReference type="ARBA" id="ARBA00022723"/>
    </source>
</evidence>
<keyword evidence="8" id="KW-0539">Nucleus</keyword>
<feature type="region of interest" description="Disordered" evidence="9">
    <location>
        <begin position="76"/>
        <end position="104"/>
    </location>
</feature>
<keyword evidence="7" id="KW-0804">Transcription</keyword>
<comment type="similarity">
    <text evidence="1">Belongs to the NmrA-type oxidoreductase family. Isoflavone reductase subfamily.</text>
</comment>
<feature type="domain" description="Zn(2)-C6 fungal-type" evidence="10">
    <location>
        <begin position="28"/>
        <end position="58"/>
    </location>
</feature>
<evidence type="ECO:0000256" key="1">
    <source>
        <dbReference type="ARBA" id="ARBA00005725"/>
    </source>
</evidence>
<gene>
    <name evidence="11" type="ORF">QBC35DRAFT_389440</name>
</gene>
<dbReference type="GO" id="GO:0016491">
    <property type="term" value="F:oxidoreductase activity"/>
    <property type="evidence" value="ECO:0007669"/>
    <property type="project" value="UniProtKB-KW"/>
</dbReference>
<keyword evidence="4" id="KW-0560">Oxidoreductase</keyword>
<dbReference type="GO" id="GO:0000981">
    <property type="term" value="F:DNA-binding transcription factor activity, RNA polymerase II-specific"/>
    <property type="evidence" value="ECO:0007669"/>
    <property type="project" value="InterPro"/>
</dbReference>
<feature type="compositionally biased region" description="Low complexity" evidence="9">
    <location>
        <begin position="1"/>
        <end position="17"/>
    </location>
</feature>
<keyword evidence="5" id="KW-0805">Transcription regulation</keyword>
<accession>A0AAN6WS70</accession>
<comment type="caution">
    <text evidence="11">The sequence shown here is derived from an EMBL/GenBank/DDBJ whole genome shotgun (WGS) entry which is preliminary data.</text>
</comment>
<keyword evidence="2" id="KW-0479">Metal-binding</keyword>
<dbReference type="PROSITE" id="PS50048">
    <property type="entry name" value="ZN2_CY6_FUNGAL_2"/>
    <property type="match status" value="1"/>
</dbReference>
<dbReference type="GO" id="GO:0005634">
    <property type="term" value="C:nucleus"/>
    <property type="evidence" value="ECO:0007669"/>
    <property type="project" value="InterPro"/>
</dbReference>
<evidence type="ECO:0000313" key="11">
    <source>
        <dbReference type="EMBL" id="KAK4185447.1"/>
    </source>
</evidence>
<evidence type="ECO:0000256" key="3">
    <source>
        <dbReference type="ARBA" id="ARBA00022857"/>
    </source>
</evidence>
<evidence type="ECO:0000256" key="5">
    <source>
        <dbReference type="ARBA" id="ARBA00023015"/>
    </source>
</evidence>
<keyword evidence="3" id="KW-0521">NADP</keyword>
<dbReference type="GO" id="GO:0003677">
    <property type="term" value="F:DNA binding"/>
    <property type="evidence" value="ECO:0007669"/>
    <property type="project" value="UniProtKB-KW"/>
</dbReference>
<evidence type="ECO:0000256" key="9">
    <source>
        <dbReference type="SAM" id="MobiDB-lite"/>
    </source>
</evidence>
<dbReference type="Proteomes" id="UP001302126">
    <property type="component" value="Unassembled WGS sequence"/>
</dbReference>
<feature type="region of interest" description="Disordered" evidence="9">
    <location>
        <begin position="166"/>
        <end position="198"/>
    </location>
</feature>
<dbReference type="InterPro" id="IPR013700">
    <property type="entry name" value="AflR"/>
</dbReference>
<dbReference type="GO" id="GO:0045122">
    <property type="term" value="P:aflatoxin biosynthetic process"/>
    <property type="evidence" value="ECO:0007669"/>
    <property type="project" value="InterPro"/>
</dbReference>
<evidence type="ECO:0000256" key="4">
    <source>
        <dbReference type="ARBA" id="ARBA00023002"/>
    </source>
</evidence>
<evidence type="ECO:0000256" key="7">
    <source>
        <dbReference type="ARBA" id="ARBA00023163"/>
    </source>
</evidence>
<protein>
    <recommendedName>
        <fullName evidence="10">Zn(2)-C6 fungal-type domain-containing protein</fullName>
    </recommendedName>
</protein>
<dbReference type="EMBL" id="MU864449">
    <property type="protein sequence ID" value="KAK4185447.1"/>
    <property type="molecule type" value="Genomic_DNA"/>
</dbReference>
<dbReference type="Gene3D" id="4.10.240.10">
    <property type="entry name" value="Zn(2)-C6 fungal-type DNA-binding domain"/>
    <property type="match status" value="1"/>
</dbReference>
<dbReference type="InterPro" id="IPR001138">
    <property type="entry name" value="Zn2Cys6_DnaBD"/>
</dbReference>
<dbReference type="Gene3D" id="3.40.50.720">
    <property type="entry name" value="NAD(P)-binding Rossmann-like Domain"/>
    <property type="match status" value="1"/>
</dbReference>
<dbReference type="InterPro" id="IPR051609">
    <property type="entry name" value="NmrA/Isoflavone_reductase-like"/>
</dbReference>
<dbReference type="InterPro" id="IPR008030">
    <property type="entry name" value="NmrA-like"/>
</dbReference>
<reference evidence="11" key="2">
    <citation type="submission" date="2023-05" db="EMBL/GenBank/DDBJ databases">
        <authorList>
            <consortium name="Lawrence Berkeley National Laboratory"/>
            <person name="Steindorff A."/>
            <person name="Hensen N."/>
            <person name="Bonometti L."/>
            <person name="Westerberg I."/>
            <person name="Brannstrom I.O."/>
            <person name="Guillou S."/>
            <person name="Cros-Aarteil S."/>
            <person name="Calhoun S."/>
            <person name="Haridas S."/>
            <person name="Kuo A."/>
            <person name="Mondo S."/>
            <person name="Pangilinan J."/>
            <person name="Riley R."/>
            <person name="Labutti K."/>
            <person name="Andreopoulos B."/>
            <person name="Lipzen A."/>
            <person name="Chen C."/>
            <person name="Yanf M."/>
            <person name="Daum C."/>
            <person name="Ng V."/>
            <person name="Clum A."/>
            <person name="Ohm R."/>
            <person name="Martin F."/>
            <person name="Silar P."/>
            <person name="Natvig D."/>
            <person name="Lalanne C."/>
            <person name="Gautier V."/>
            <person name="Ament-Velasquez S.L."/>
            <person name="Kruys A."/>
            <person name="Hutchinson M.I."/>
            <person name="Powell A.J."/>
            <person name="Barry K."/>
            <person name="Miller A.N."/>
            <person name="Grigoriev I.V."/>
            <person name="Debuchy R."/>
            <person name="Gladieux P."/>
            <person name="Thoren M.H."/>
            <person name="Johannesson H."/>
        </authorList>
    </citation>
    <scope>NUCLEOTIDE SEQUENCE</scope>
    <source>
        <strain evidence="11">PSN309</strain>
    </source>
</reference>
<dbReference type="CDD" id="cd00067">
    <property type="entry name" value="GAL4"/>
    <property type="match status" value="1"/>
</dbReference>
<evidence type="ECO:0000256" key="8">
    <source>
        <dbReference type="ARBA" id="ARBA00023242"/>
    </source>
</evidence>
<dbReference type="SMART" id="SM00066">
    <property type="entry name" value="GAL4"/>
    <property type="match status" value="1"/>
</dbReference>
<evidence type="ECO:0000313" key="12">
    <source>
        <dbReference type="Proteomes" id="UP001302126"/>
    </source>
</evidence>
<dbReference type="PRINTS" id="PR00755">
    <property type="entry name" value="AFLATOXINBRP"/>
</dbReference>
<evidence type="ECO:0000256" key="6">
    <source>
        <dbReference type="ARBA" id="ARBA00023125"/>
    </source>
</evidence>
<feature type="compositionally biased region" description="Polar residues" evidence="9">
    <location>
        <begin position="82"/>
        <end position="99"/>
    </location>
</feature>
<dbReference type="InterPro" id="IPR036291">
    <property type="entry name" value="NAD(P)-bd_dom_sf"/>
</dbReference>
<name>A0AAN6WS70_9PEZI</name>
<dbReference type="AlphaFoldDB" id="A0AAN6WS70"/>
<dbReference type="GO" id="GO:0008270">
    <property type="term" value="F:zinc ion binding"/>
    <property type="evidence" value="ECO:0007669"/>
    <property type="project" value="InterPro"/>
</dbReference>
<dbReference type="Pfam" id="PF00172">
    <property type="entry name" value="Zn_clus"/>
    <property type="match status" value="1"/>
</dbReference>
<reference evidence="11" key="1">
    <citation type="journal article" date="2023" name="Mol. Phylogenet. Evol.">
        <title>Genome-scale phylogeny and comparative genomics of the fungal order Sordariales.</title>
        <authorList>
            <person name="Hensen N."/>
            <person name="Bonometti L."/>
            <person name="Westerberg I."/>
            <person name="Brannstrom I.O."/>
            <person name="Guillou S."/>
            <person name="Cros-Aarteil S."/>
            <person name="Calhoun S."/>
            <person name="Haridas S."/>
            <person name="Kuo A."/>
            <person name="Mondo S."/>
            <person name="Pangilinan J."/>
            <person name="Riley R."/>
            <person name="LaButti K."/>
            <person name="Andreopoulos B."/>
            <person name="Lipzen A."/>
            <person name="Chen C."/>
            <person name="Yan M."/>
            <person name="Daum C."/>
            <person name="Ng V."/>
            <person name="Clum A."/>
            <person name="Steindorff A."/>
            <person name="Ohm R.A."/>
            <person name="Martin F."/>
            <person name="Silar P."/>
            <person name="Natvig D.O."/>
            <person name="Lalanne C."/>
            <person name="Gautier V."/>
            <person name="Ament-Velasquez S.L."/>
            <person name="Kruys A."/>
            <person name="Hutchinson M.I."/>
            <person name="Powell A.J."/>
            <person name="Barry K."/>
            <person name="Miller A.N."/>
            <person name="Grigoriev I.V."/>
            <person name="Debuchy R."/>
            <person name="Gladieux P."/>
            <person name="Hiltunen Thoren M."/>
            <person name="Johannesson H."/>
        </authorList>
    </citation>
    <scope>NUCLEOTIDE SEQUENCE</scope>
    <source>
        <strain evidence="11">PSN309</strain>
    </source>
</reference>
<keyword evidence="6" id="KW-0238">DNA-binding</keyword>
<dbReference type="SUPFAM" id="SSF51735">
    <property type="entry name" value="NAD(P)-binding Rossmann-fold domains"/>
    <property type="match status" value="1"/>
</dbReference>
<sequence length="667" mass="73793">MESSSSSQQPNSSQQPPREGASQKLRSSCDACGVAKVKCDRSHPVCGRCVSLQISCTYSPSRLAGKMPRKRLRLEGDEDDTQQPSQNGPQMSLPPSMSHQALAPDQSMFGPHLESEVAVDSNSNPTVNNNADFTRQNSLPDIPYALFSDEDWSQISPFFTMPAHFSAPANPTAEAENQSENVNAPSDGNHTQQQPHTPHSCRLTAYEIFRDLVCPSPDHHEPAGSQEKVSIPAHTVLNGTRSAVTRLSGIFDCEHCRTTNSTSHQMMVLSSVISKILIWYQLVAKTDTPDEEAQTINSGFVVHWTDTEISTGHYVPSLDRQQHIRQMIRSLVVLNEMKKAEGVIVGFRDMDFGPSKRSPLTLSYQEPTTAPIDGITWRVVDYHNPDSLTKALQGIHTVLSFINQPAVSCVQTNAQIKLIDACVASGVKRFAPSEYGSVGKETLPFWQGKTTVASYLEMINSPSPSFSSSDHNSGKPVLEYTLFQPGLFLNYLATPHQTSKYITPLDTFISLEARRAIVVDGYEDTSFVTFTSSQDIARVVAFAVDYPDTKQWPKVGGIRGNRVSVAGLLQIAEKIHGGKFEVERVKLEDLERGELKTSWVLGRKHPSFSAEENEKLQQMFKTVMIGTLLGSVRGAWDVSDAWNKLLPEDFEFMGIGRFLERVWSGKV</sequence>
<feature type="region of interest" description="Disordered" evidence="9">
    <location>
        <begin position="1"/>
        <end position="27"/>
    </location>
</feature>
<dbReference type="Pfam" id="PF08493">
    <property type="entry name" value="AflR"/>
    <property type="match status" value="1"/>
</dbReference>
<dbReference type="PANTHER" id="PTHR47706:SF4">
    <property type="entry name" value="NMRA-LIKE DOMAIN-CONTAINING PROTEIN"/>
    <property type="match status" value="1"/>
</dbReference>
<dbReference type="InterPro" id="IPR036864">
    <property type="entry name" value="Zn2-C6_fun-type_DNA-bd_sf"/>
</dbReference>
<proteinExistence type="inferred from homology"/>
<dbReference type="Pfam" id="PF05368">
    <property type="entry name" value="NmrA"/>
    <property type="match status" value="1"/>
</dbReference>
<dbReference type="Gene3D" id="3.90.25.10">
    <property type="entry name" value="UDP-galactose 4-epimerase, domain 1"/>
    <property type="match status" value="1"/>
</dbReference>
<dbReference type="PANTHER" id="PTHR47706">
    <property type="entry name" value="NMRA-LIKE FAMILY PROTEIN"/>
    <property type="match status" value="1"/>
</dbReference>
<dbReference type="SUPFAM" id="SSF57701">
    <property type="entry name" value="Zn2/Cys6 DNA-binding domain"/>
    <property type="match status" value="1"/>
</dbReference>
<feature type="compositionally biased region" description="Polar residues" evidence="9">
    <location>
        <begin position="175"/>
        <end position="197"/>
    </location>
</feature>
<organism evidence="11 12">
    <name type="scientific">Podospora australis</name>
    <dbReference type="NCBI Taxonomy" id="1536484"/>
    <lineage>
        <taxon>Eukaryota</taxon>
        <taxon>Fungi</taxon>
        <taxon>Dikarya</taxon>
        <taxon>Ascomycota</taxon>
        <taxon>Pezizomycotina</taxon>
        <taxon>Sordariomycetes</taxon>
        <taxon>Sordariomycetidae</taxon>
        <taxon>Sordariales</taxon>
        <taxon>Podosporaceae</taxon>
        <taxon>Podospora</taxon>
    </lineage>
</organism>
<keyword evidence="12" id="KW-1185">Reference proteome</keyword>
<evidence type="ECO:0000259" key="10">
    <source>
        <dbReference type="PROSITE" id="PS50048"/>
    </source>
</evidence>